<dbReference type="Pfam" id="PF02894">
    <property type="entry name" value="GFO_IDH_MocA_C"/>
    <property type="match status" value="1"/>
</dbReference>
<feature type="domain" description="Gfo/Idh/MocA-like oxidoreductase C-terminal" evidence="3">
    <location>
        <begin position="157"/>
        <end position="433"/>
    </location>
</feature>
<dbReference type="PANTHER" id="PTHR43377">
    <property type="entry name" value="BILIVERDIN REDUCTASE A"/>
    <property type="match status" value="1"/>
</dbReference>
<dbReference type="InterPro" id="IPR051450">
    <property type="entry name" value="Gfo/Idh/MocA_Oxidoreductases"/>
</dbReference>
<dbReference type="RefSeq" id="WP_253796433.1">
    <property type="nucleotide sequence ID" value="NZ_BAAAUB010000025.1"/>
</dbReference>
<dbReference type="EMBL" id="JAMZDX010000002">
    <property type="protein sequence ID" value="MCP2309384.1"/>
    <property type="molecule type" value="Genomic_DNA"/>
</dbReference>
<dbReference type="InterPro" id="IPR000683">
    <property type="entry name" value="Gfo/Idh/MocA-like_OxRdtase_N"/>
</dbReference>
<sequence length="433" mass="47058">MPRTDAQGFVTGRSGAPLDRPLTLAVLGAGARGEAYAHLAAAHPDRARVVAVAEPRERVRTAFADRHHVAPESRYATWRELAARPRLADVAVVCLPDADHLPAATALADLGYQLLLEKPMATTEAGCEQVADAARRSGTALAVAFVLRHTPYTIALKKLITDGAVGDIVSVQHLEPVGHYHFAHSFVRGYWRRESESSFLLMTKSCHDIDWLGHVVGRSVTRVSSFGSLTHFRPDQAPPRAADRCVDCPLEPDCAYSAVRLYREGLRVGGPKEYFTRVVTGGELTEDAVAQALTEGPYGRCVYHADNDVVDHQVVNLEYEGGVTASFTLTAFTPMEDRRTKVFGTRGQLTGDGRHIEVYDFRSERTVRIDTAAAGSVADDHAGGDTGLFDDFVDALRSGETERITTGLDATLASHRVVFAAERARRTGTVVEL</sequence>
<feature type="domain" description="Gfo/Idh/MocA-like oxidoreductase N-terminal" evidence="2">
    <location>
        <begin position="24"/>
        <end position="145"/>
    </location>
</feature>
<evidence type="ECO:0000259" key="3">
    <source>
        <dbReference type="Pfam" id="PF02894"/>
    </source>
</evidence>
<accession>A0ABT1IW62</accession>
<evidence type="ECO:0000313" key="5">
    <source>
        <dbReference type="Proteomes" id="UP001206483"/>
    </source>
</evidence>
<proteinExistence type="inferred from homology"/>
<name>A0ABT1IW62_9ACTN</name>
<reference evidence="4 5" key="1">
    <citation type="submission" date="2022-06" db="EMBL/GenBank/DDBJ databases">
        <title>Sequencing the genomes of 1000 actinobacteria strains.</title>
        <authorList>
            <person name="Klenk H.-P."/>
        </authorList>
    </citation>
    <scope>NUCLEOTIDE SEQUENCE [LARGE SCALE GENOMIC DNA]</scope>
    <source>
        <strain evidence="4 5">DSM 41656</strain>
    </source>
</reference>
<protein>
    <submittedName>
        <fullName evidence="4">Dehydrogenase</fullName>
    </submittedName>
</protein>
<organism evidence="4 5">
    <name type="scientific">Kitasatospora paracochleata</name>
    <dbReference type="NCBI Taxonomy" id="58354"/>
    <lineage>
        <taxon>Bacteria</taxon>
        <taxon>Bacillati</taxon>
        <taxon>Actinomycetota</taxon>
        <taxon>Actinomycetes</taxon>
        <taxon>Kitasatosporales</taxon>
        <taxon>Streptomycetaceae</taxon>
        <taxon>Kitasatospora</taxon>
    </lineage>
</organism>
<dbReference type="Gene3D" id="3.30.360.10">
    <property type="entry name" value="Dihydrodipicolinate Reductase, domain 2"/>
    <property type="match status" value="1"/>
</dbReference>
<dbReference type="InterPro" id="IPR004104">
    <property type="entry name" value="Gfo/Idh/MocA-like_OxRdtase_C"/>
</dbReference>
<evidence type="ECO:0000256" key="1">
    <source>
        <dbReference type="ARBA" id="ARBA00010928"/>
    </source>
</evidence>
<evidence type="ECO:0000259" key="2">
    <source>
        <dbReference type="Pfam" id="PF01408"/>
    </source>
</evidence>
<gene>
    <name evidence="4" type="ORF">FHR36_002508</name>
</gene>
<dbReference type="PANTHER" id="PTHR43377:SF12">
    <property type="entry name" value="BINDING ROSSMANN FOLD OXIDOREDUCTASE, PUTATIVE (AFU_ORTHOLOGUE AFUA_3G11840)-RELATED"/>
    <property type="match status" value="1"/>
</dbReference>
<dbReference type="SUPFAM" id="SSF55347">
    <property type="entry name" value="Glyceraldehyde-3-phosphate dehydrogenase-like, C-terminal domain"/>
    <property type="match status" value="1"/>
</dbReference>
<comment type="similarity">
    <text evidence="1">Belongs to the Gfo/Idh/MocA family.</text>
</comment>
<comment type="caution">
    <text evidence="4">The sequence shown here is derived from an EMBL/GenBank/DDBJ whole genome shotgun (WGS) entry which is preliminary data.</text>
</comment>
<dbReference type="SUPFAM" id="SSF51735">
    <property type="entry name" value="NAD(P)-binding Rossmann-fold domains"/>
    <property type="match status" value="1"/>
</dbReference>
<dbReference type="Proteomes" id="UP001206483">
    <property type="component" value="Unassembled WGS sequence"/>
</dbReference>
<dbReference type="Pfam" id="PF01408">
    <property type="entry name" value="GFO_IDH_MocA"/>
    <property type="match status" value="1"/>
</dbReference>
<dbReference type="InterPro" id="IPR036291">
    <property type="entry name" value="NAD(P)-bd_dom_sf"/>
</dbReference>
<dbReference type="Gene3D" id="3.40.50.720">
    <property type="entry name" value="NAD(P)-binding Rossmann-like Domain"/>
    <property type="match status" value="1"/>
</dbReference>
<evidence type="ECO:0000313" key="4">
    <source>
        <dbReference type="EMBL" id="MCP2309384.1"/>
    </source>
</evidence>
<keyword evidence="5" id="KW-1185">Reference proteome</keyword>